<dbReference type="Pfam" id="PF01190">
    <property type="entry name" value="Pollen_Ole_e_1"/>
    <property type="match status" value="1"/>
</dbReference>
<gene>
    <name evidence="4" type="ORF">RJT34_12108</name>
</gene>
<evidence type="ECO:0000256" key="3">
    <source>
        <dbReference type="SAM" id="SignalP"/>
    </source>
</evidence>
<dbReference type="InterPro" id="IPR006041">
    <property type="entry name" value="Pollen_Ole_e1_allergen"/>
</dbReference>
<dbReference type="AlphaFoldDB" id="A0AAN9PL28"/>
<keyword evidence="2" id="KW-1015">Disulfide bond</keyword>
<name>A0AAN9PL28_CLITE</name>
<keyword evidence="3" id="KW-0732">Signal</keyword>
<keyword evidence="5" id="KW-1185">Reference proteome</keyword>
<dbReference type="PANTHER" id="PTHR31614:SF5">
    <property type="entry name" value="ALLERGEN-LIKE PROTEIN BRSN20"/>
    <property type="match status" value="1"/>
</dbReference>
<proteinExistence type="inferred from homology"/>
<evidence type="ECO:0000313" key="4">
    <source>
        <dbReference type="EMBL" id="KAK7301247.1"/>
    </source>
</evidence>
<evidence type="ECO:0000256" key="2">
    <source>
        <dbReference type="ARBA" id="ARBA00023157"/>
    </source>
</evidence>
<comment type="caution">
    <text evidence="4">The sequence shown here is derived from an EMBL/GenBank/DDBJ whole genome shotgun (WGS) entry which is preliminary data.</text>
</comment>
<accession>A0AAN9PL28</accession>
<protein>
    <submittedName>
        <fullName evidence="4">Uncharacterized protein</fullName>
    </submittedName>
</protein>
<dbReference type="EMBL" id="JAYKXN010000003">
    <property type="protein sequence ID" value="KAK7301247.1"/>
    <property type="molecule type" value="Genomic_DNA"/>
</dbReference>
<feature type="signal peptide" evidence="3">
    <location>
        <begin position="1"/>
        <end position="20"/>
    </location>
</feature>
<sequence length="161" mass="18127">MAFRIAFVAVLCFLPAMVSAIRPVKTFYVKGRVYCDPCRAGFETSATTYIAGAEVMLQCKDKKTNDIVYRKVVKTDSKGAYTIFVDGHQANQNCDARLVSSPQRDCKEPTPGRDHSRVILNRYNGIATSDRFVNNFGFMKKKVASVCARIFKQYRDFDPGN</sequence>
<dbReference type="Proteomes" id="UP001359559">
    <property type="component" value="Unassembled WGS sequence"/>
</dbReference>
<organism evidence="4 5">
    <name type="scientific">Clitoria ternatea</name>
    <name type="common">Butterfly pea</name>
    <dbReference type="NCBI Taxonomy" id="43366"/>
    <lineage>
        <taxon>Eukaryota</taxon>
        <taxon>Viridiplantae</taxon>
        <taxon>Streptophyta</taxon>
        <taxon>Embryophyta</taxon>
        <taxon>Tracheophyta</taxon>
        <taxon>Spermatophyta</taxon>
        <taxon>Magnoliopsida</taxon>
        <taxon>eudicotyledons</taxon>
        <taxon>Gunneridae</taxon>
        <taxon>Pentapetalae</taxon>
        <taxon>rosids</taxon>
        <taxon>fabids</taxon>
        <taxon>Fabales</taxon>
        <taxon>Fabaceae</taxon>
        <taxon>Papilionoideae</taxon>
        <taxon>50 kb inversion clade</taxon>
        <taxon>NPAAA clade</taxon>
        <taxon>indigoferoid/millettioid clade</taxon>
        <taxon>Phaseoleae</taxon>
        <taxon>Clitoria</taxon>
    </lineage>
</organism>
<comment type="similarity">
    <text evidence="1">Belongs to the Ole e I family.</text>
</comment>
<reference evidence="4 5" key="1">
    <citation type="submission" date="2024-01" db="EMBL/GenBank/DDBJ databases">
        <title>The genomes of 5 underutilized Papilionoideae crops provide insights into root nodulation and disease resistance.</title>
        <authorList>
            <person name="Yuan L."/>
        </authorList>
    </citation>
    <scope>NUCLEOTIDE SEQUENCE [LARGE SCALE GENOMIC DNA]</scope>
    <source>
        <strain evidence="4">LY-2023</strain>
        <tissue evidence="4">Leaf</tissue>
    </source>
</reference>
<dbReference type="PANTHER" id="PTHR31614">
    <property type="entry name" value="PROTEIN DOWNSTREAM OF FLC-RELATED"/>
    <property type="match status" value="1"/>
</dbReference>
<feature type="chain" id="PRO_5042816863" evidence="3">
    <location>
        <begin position="21"/>
        <end position="161"/>
    </location>
</feature>
<evidence type="ECO:0000313" key="5">
    <source>
        <dbReference type="Proteomes" id="UP001359559"/>
    </source>
</evidence>
<evidence type="ECO:0000256" key="1">
    <source>
        <dbReference type="ARBA" id="ARBA00010049"/>
    </source>
</evidence>